<dbReference type="Gene3D" id="3.40.50.300">
    <property type="entry name" value="P-loop containing nucleotide triphosphate hydrolases"/>
    <property type="match status" value="1"/>
</dbReference>
<dbReference type="SUPFAM" id="SSF52540">
    <property type="entry name" value="P-loop containing nucleoside triphosphate hydrolases"/>
    <property type="match status" value="1"/>
</dbReference>
<evidence type="ECO:0000313" key="2">
    <source>
        <dbReference type="Proteomes" id="UP000250006"/>
    </source>
</evidence>
<proteinExistence type="predicted"/>
<dbReference type="InterPro" id="IPR031322">
    <property type="entry name" value="Shikimate/glucono_kinase"/>
</dbReference>
<protein>
    <submittedName>
        <fullName evidence="1">Shikimate kinase</fullName>
        <ecNumber evidence="1">2.7.1.71</ecNumber>
    </submittedName>
</protein>
<dbReference type="EMBL" id="UAPQ01000009">
    <property type="protein sequence ID" value="SPT54056.1"/>
    <property type="molecule type" value="Genomic_DNA"/>
</dbReference>
<dbReference type="Pfam" id="PF01202">
    <property type="entry name" value="SKI"/>
    <property type="match status" value="1"/>
</dbReference>
<keyword evidence="1" id="KW-0418">Kinase</keyword>
<gene>
    <name evidence="1" type="primary">aroK</name>
    <name evidence="1" type="ORF">NCTC11535_01753</name>
</gene>
<name>A0ABY1VPK1_9ACTO</name>
<organism evidence="1 2">
    <name type="scientific">Actinomyces bovis</name>
    <dbReference type="NCBI Taxonomy" id="1658"/>
    <lineage>
        <taxon>Bacteria</taxon>
        <taxon>Bacillati</taxon>
        <taxon>Actinomycetota</taxon>
        <taxon>Actinomycetes</taxon>
        <taxon>Actinomycetales</taxon>
        <taxon>Actinomycetaceae</taxon>
        <taxon>Actinomyces</taxon>
    </lineage>
</organism>
<dbReference type="InterPro" id="IPR027417">
    <property type="entry name" value="P-loop_NTPase"/>
</dbReference>
<keyword evidence="2" id="KW-1185">Reference proteome</keyword>
<evidence type="ECO:0000313" key="1">
    <source>
        <dbReference type="EMBL" id="SPT54056.1"/>
    </source>
</evidence>
<sequence>MKALVLLGPPGAGCTSVAQEIGARTGAVVWDLAHEVARELGVSQEFALVAVGEQRYREVEARVGLRLLARLRSDGGVLALGSGCLQDEGLRVALGALREAGGRVVALVCSVRRLASRNGLDAPRSIALGTVHHSFTQLLKAREAICRELADAVVDTTDTTRQRAATLALS</sequence>
<keyword evidence="1" id="KW-0808">Transferase</keyword>
<reference evidence="1 2" key="1">
    <citation type="submission" date="2018-06" db="EMBL/GenBank/DDBJ databases">
        <authorList>
            <consortium name="Pathogen Informatics"/>
            <person name="Doyle S."/>
        </authorList>
    </citation>
    <scope>NUCLEOTIDE SEQUENCE [LARGE SCALE GENOMIC DNA]</scope>
    <source>
        <strain evidence="1 2">NCTC11535</strain>
    </source>
</reference>
<dbReference type="EC" id="2.7.1.71" evidence="1"/>
<accession>A0ABY1VPK1</accession>
<dbReference type="Proteomes" id="UP000250006">
    <property type="component" value="Unassembled WGS sequence"/>
</dbReference>
<dbReference type="RefSeq" id="WP_111836969.1">
    <property type="nucleotide sequence ID" value="NZ_UAPQ01000009.1"/>
</dbReference>
<comment type="caution">
    <text evidence="1">The sequence shown here is derived from an EMBL/GenBank/DDBJ whole genome shotgun (WGS) entry which is preliminary data.</text>
</comment>
<dbReference type="GO" id="GO:0004765">
    <property type="term" value="F:shikimate kinase activity"/>
    <property type="evidence" value="ECO:0007669"/>
    <property type="project" value="UniProtKB-EC"/>
</dbReference>
<dbReference type="PRINTS" id="PR01100">
    <property type="entry name" value="SHIKIMTKNASE"/>
</dbReference>